<evidence type="ECO:0000313" key="1">
    <source>
        <dbReference type="EMBL" id="KAJ9048026.1"/>
    </source>
</evidence>
<evidence type="ECO:0000313" key="2">
    <source>
        <dbReference type="Proteomes" id="UP001165960"/>
    </source>
</evidence>
<proteinExistence type="predicted"/>
<comment type="caution">
    <text evidence="1">The sequence shown here is derived from an EMBL/GenBank/DDBJ whole genome shotgun (WGS) entry which is preliminary data.</text>
</comment>
<name>A0ACC2RDA8_9FUNG</name>
<dbReference type="EMBL" id="QTSX02007686">
    <property type="protein sequence ID" value="KAJ9048026.1"/>
    <property type="molecule type" value="Genomic_DNA"/>
</dbReference>
<protein>
    <submittedName>
        <fullName evidence="1">Uncharacterized protein</fullName>
    </submittedName>
</protein>
<accession>A0ACC2RDA8</accession>
<reference evidence="1" key="1">
    <citation type="submission" date="2022-04" db="EMBL/GenBank/DDBJ databases">
        <title>Genome of the entomopathogenic fungus Entomophthora muscae.</title>
        <authorList>
            <person name="Elya C."/>
            <person name="Lovett B.R."/>
            <person name="Lee E."/>
            <person name="Macias A.M."/>
            <person name="Hajek A.E."/>
            <person name="De Bivort B.L."/>
            <person name="Kasson M.T."/>
            <person name="De Fine Licht H.H."/>
            <person name="Stajich J.E."/>
        </authorList>
    </citation>
    <scope>NUCLEOTIDE SEQUENCE</scope>
    <source>
        <strain evidence="1">Berkeley</strain>
    </source>
</reference>
<organism evidence="1 2">
    <name type="scientific">Entomophthora muscae</name>
    <dbReference type="NCBI Taxonomy" id="34485"/>
    <lineage>
        <taxon>Eukaryota</taxon>
        <taxon>Fungi</taxon>
        <taxon>Fungi incertae sedis</taxon>
        <taxon>Zoopagomycota</taxon>
        <taxon>Entomophthoromycotina</taxon>
        <taxon>Entomophthoromycetes</taxon>
        <taxon>Entomophthorales</taxon>
        <taxon>Entomophthoraceae</taxon>
        <taxon>Entomophthora</taxon>
    </lineage>
</organism>
<dbReference type="Proteomes" id="UP001165960">
    <property type="component" value="Unassembled WGS sequence"/>
</dbReference>
<sequence>MIAPIFKFVVFTLAPIFLLIWSTTPDFWDHLSLSASYVGENPFHLLLFLGDLPGQAHGLAVAGGKVVKSLTINNLELPLPISELEVSPKISFSKCQGILP</sequence>
<gene>
    <name evidence="1" type="ORF">DSO57_1039100</name>
</gene>
<keyword evidence="2" id="KW-1185">Reference proteome</keyword>